<dbReference type="SUPFAM" id="SSF48403">
    <property type="entry name" value="Ankyrin repeat"/>
    <property type="match status" value="1"/>
</dbReference>
<dbReference type="Pfam" id="PF00169">
    <property type="entry name" value="PH"/>
    <property type="match status" value="1"/>
</dbReference>
<name>A0A1V9Y7U0_9STRA</name>
<feature type="region of interest" description="Disordered" evidence="4">
    <location>
        <begin position="22"/>
        <end position="47"/>
    </location>
</feature>
<keyword evidence="1 3" id="KW-0344">Guanine-nucleotide releasing factor</keyword>
<dbReference type="Proteomes" id="UP000243217">
    <property type="component" value="Unassembled WGS sequence"/>
</dbReference>
<comment type="caution">
    <text evidence="7">The sequence shown here is derived from an EMBL/GenBank/DDBJ whole genome shotgun (WGS) entry which is preliminary data.</text>
</comment>
<feature type="repeat" description="ANK" evidence="2">
    <location>
        <begin position="703"/>
        <end position="735"/>
    </location>
</feature>
<dbReference type="InterPro" id="IPR036770">
    <property type="entry name" value="Ankyrin_rpt-contain_sf"/>
</dbReference>
<dbReference type="Gene3D" id="1.25.40.20">
    <property type="entry name" value="Ankyrin repeat-containing domain"/>
    <property type="match status" value="2"/>
</dbReference>
<feature type="repeat" description="ANK" evidence="2">
    <location>
        <begin position="636"/>
        <end position="668"/>
    </location>
</feature>
<dbReference type="PROSITE" id="PS50088">
    <property type="entry name" value="ANK_REPEAT"/>
    <property type="match status" value="3"/>
</dbReference>
<dbReference type="InterPro" id="IPR001895">
    <property type="entry name" value="RASGEF_cat_dom"/>
</dbReference>
<proteinExistence type="predicted"/>
<dbReference type="EMBL" id="JNBS01004899">
    <property type="protein sequence ID" value="OQR81786.1"/>
    <property type="molecule type" value="Genomic_DNA"/>
</dbReference>
<organism evidence="7 8">
    <name type="scientific">Thraustotheca clavata</name>
    <dbReference type="NCBI Taxonomy" id="74557"/>
    <lineage>
        <taxon>Eukaryota</taxon>
        <taxon>Sar</taxon>
        <taxon>Stramenopiles</taxon>
        <taxon>Oomycota</taxon>
        <taxon>Saprolegniomycetes</taxon>
        <taxon>Saprolegniales</taxon>
        <taxon>Achlyaceae</taxon>
        <taxon>Thraustotheca</taxon>
    </lineage>
</organism>
<keyword evidence="2" id="KW-0040">ANK repeat</keyword>
<dbReference type="InterPro" id="IPR036964">
    <property type="entry name" value="RASGEF_cat_dom_sf"/>
</dbReference>
<reference evidence="7 8" key="1">
    <citation type="journal article" date="2014" name="Genome Biol. Evol.">
        <title>The secreted proteins of Achlya hypogyna and Thraustotheca clavata identify the ancestral oomycete secretome and reveal gene acquisitions by horizontal gene transfer.</title>
        <authorList>
            <person name="Misner I."/>
            <person name="Blouin N."/>
            <person name="Leonard G."/>
            <person name="Richards T.A."/>
            <person name="Lane C.E."/>
        </authorList>
    </citation>
    <scope>NUCLEOTIDE SEQUENCE [LARGE SCALE GENOMIC DNA]</scope>
    <source>
        <strain evidence="7 8">ATCC 34112</strain>
    </source>
</reference>
<dbReference type="PROSITE" id="PS50003">
    <property type="entry name" value="PH_DOMAIN"/>
    <property type="match status" value="1"/>
</dbReference>
<dbReference type="InterPro" id="IPR008937">
    <property type="entry name" value="Ras-like_GEF"/>
</dbReference>
<feature type="repeat" description="ANK" evidence="2">
    <location>
        <begin position="670"/>
        <end position="702"/>
    </location>
</feature>
<dbReference type="PROSITE" id="PS50297">
    <property type="entry name" value="ANK_REP_REGION"/>
    <property type="match status" value="2"/>
</dbReference>
<evidence type="ECO:0000313" key="8">
    <source>
        <dbReference type="Proteomes" id="UP000243217"/>
    </source>
</evidence>
<evidence type="ECO:0000259" key="5">
    <source>
        <dbReference type="PROSITE" id="PS50003"/>
    </source>
</evidence>
<dbReference type="SUPFAM" id="SSF50729">
    <property type="entry name" value="PH domain-like"/>
    <property type="match status" value="1"/>
</dbReference>
<evidence type="ECO:0000256" key="1">
    <source>
        <dbReference type="ARBA" id="ARBA00022658"/>
    </source>
</evidence>
<feature type="domain" description="Ras-GEF" evidence="6">
    <location>
        <begin position="1015"/>
        <end position="1238"/>
    </location>
</feature>
<gene>
    <name evidence="7" type="ORF">THRCLA_11409</name>
</gene>
<dbReference type="STRING" id="74557.A0A1V9Y7U0"/>
<protein>
    <recommendedName>
        <fullName evidence="9">Ras-specific guanine nucleotide-releasing factor</fullName>
    </recommendedName>
</protein>
<dbReference type="InterPro" id="IPR001849">
    <property type="entry name" value="PH_domain"/>
</dbReference>
<dbReference type="InterPro" id="IPR002110">
    <property type="entry name" value="Ankyrin_rpt"/>
</dbReference>
<evidence type="ECO:0008006" key="9">
    <source>
        <dbReference type="Google" id="ProtNLM"/>
    </source>
</evidence>
<dbReference type="Pfam" id="PF12796">
    <property type="entry name" value="Ank_2"/>
    <property type="match status" value="1"/>
</dbReference>
<dbReference type="Pfam" id="PF00617">
    <property type="entry name" value="RasGEF"/>
    <property type="match status" value="1"/>
</dbReference>
<dbReference type="InterPro" id="IPR023578">
    <property type="entry name" value="Ras_GEF_dom_sf"/>
</dbReference>
<dbReference type="PROSITE" id="PS50009">
    <property type="entry name" value="RASGEF_CAT"/>
    <property type="match status" value="1"/>
</dbReference>
<dbReference type="Gene3D" id="2.30.29.30">
    <property type="entry name" value="Pleckstrin-homology domain (PH domain)/Phosphotyrosine-binding domain (PTB)"/>
    <property type="match status" value="1"/>
</dbReference>
<feature type="domain" description="PH" evidence="5">
    <location>
        <begin position="81"/>
        <end position="180"/>
    </location>
</feature>
<dbReference type="Gene3D" id="1.10.840.10">
    <property type="entry name" value="Ras guanine-nucleotide exchange factors catalytic domain"/>
    <property type="match status" value="1"/>
</dbReference>
<dbReference type="SMART" id="SM00233">
    <property type="entry name" value="PH"/>
    <property type="match status" value="1"/>
</dbReference>
<evidence type="ECO:0000259" key="6">
    <source>
        <dbReference type="PROSITE" id="PS50009"/>
    </source>
</evidence>
<dbReference type="Pfam" id="PF13637">
    <property type="entry name" value="Ank_4"/>
    <property type="match status" value="1"/>
</dbReference>
<dbReference type="GO" id="GO:0005085">
    <property type="term" value="F:guanyl-nucleotide exchange factor activity"/>
    <property type="evidence" value="ECO:0007669"/>
    <property type="project" value="UniProtKB-KW"/>
</dbReference>
<dbReference type="SMART" id="SM00248">
    <property type="entry name" value="ANK"/>
    <property type="match status" value="6"/>
</dbReference>
<dbReference type="InterPro" id="IPR011993">
    <property type="entry name" value="PH-like_dom_sf"/>
</dbReference>
<dbReference type="GO" id="GO:0007264">
    <property type="term" value="P:small GTPase-mediated signal transduction"/>
    <property type="evidence" value="ECO:0007669"/>
    <property type="project" value="InterPro"/>
</dbReference>
<dbReference type="PANTHER" id="PTHR23113">
    <property type="entry name" value="GUANINE NUCLEOTIDE EXCHANGE FACTOR"/>
    <property type="match status" value="1"/>
</dbReference>
<keyword evidence="8" id="KW-1185">Reference proteome</keyword>
<dbReference type="SMART" id="SM00147">
    <property type="entry name" value="RasGEF"/>
    <property type="match status" value="1"/>
</dbReference>
<dbReference type="SUPFAM" id="SSF48366">
    <property type="entry name" value="Ras GEF"/>
    <property type="match status" value="1"/>
</dbReference>
<accession>A0A1V9Y7U0</accession>
<evidence type="ECO:0000313" key="7">
    <source>
        <dbReference type="EMBL" id="OQR81786.1"/>
    </source>
</evidence>
<sequence>MSALIVGPSGRGLLRDLWSFEDDEEHDPRPSDVGSTRSSSIRSPNPLLMIQTHDTESEDELSYGTMTDGIRKLSFTASPTNILKQGWLVKRGHNWHTWKLRWFVLYRDSCVKYYRNQKMRKVKGSLRLDDGIVKVQFADTYYTKHSYSFQVVKGYYILLCSCTSKHEADDWVHALRRVRTISPTDTEGPVRLTAIVPNESEVEAKLTESRNASVIKRQIELFSLRARTVVSGTNPMTPPSLLRFVGELETQIMQSILISTDPNTRMAVRYYIEDKVFFPLIELFYTGLNDTLSSIVVPSASHINQLRNLPFNQFNSKDIDCSFAIASLSAIDTVSLPSHKLWILMESISWIDETLTSSFDEHQLRDIVAHCVIHASFDNLAVTSLLLKTTHLILPRSGHQHDSVYMNAFLSALAYLHSFDPSKSNGSSFPVLSIPFSTAQVGIQLGAYSGDRGAVLMNIRKHSQASLCPSLGPDLVLIGVNVSLVVQLPLAEIVECLRNASLPKQLVFMTDAEYEKLLLTHDINLYLACLAASRGDVQGLKMLMEENPDLNIHRQCEWDPNNLLPSLPWLPPSHGTILHAAVANGQGAMVSALLDDLNIDPQMCNASGDSALHVLNTHIAEIAPSLAGVINKPDRFGRTPLMIQCSQGSMEGVVTLLGLGANINAIDWASGSSALLDAVHRGHFDIVDVCLLKGANVRHTNYKHESALHIAARIGHTRLMRRLIQGGADIATQESTGQTAAAVLLQQDFSTNILLDGLALLVSPLTLEISDLWGRHLVHFASQRNAGLKESMEFLLGHGANGHAEDIFGDSPREYRKHPKDHGIYVAPTAYMKHLYVTLASTEHNRVMLQSGRIDDIFAFLVAEKSMNLKEMVSFVLNCTTYIEIIELVRKLESKLLQGNTTFRLKKAWSVVAGANFQRENTCGAVFFLIIAAYFYPNIVESSEFDSCWHTITHDAPLTKPVRQYLDLLNGFYHTTPKTSLYSDLHDHMIDMYSSKPQYQGSRQLLSHLQLNKINPLEFAKQCTILAHAVFSKIPIRQLMLPKCNDTSFLTARYWFQHLSALVINYVLMEQTSQDRAQMIAFFIDVAEICFESLKNFDSFIAILYALQSTAIFRLKRTFACMSPDATKKLQKYQLYTQNGSRDMNRVMKTISPPCMPYIGLYLQNIVGLNELPKYEEESIVNFNRLRLLGTLAQDLLSYQSTSYPFQSNHMIEQVLHVDLRYPTDETRYDRSHALETRQELEEFEATEAAETNSSRDSSESIFPRLRFSSISSRRDRTSSISCNFWV</sequence>
<evidence type="ECO:0000256" key="4">
    <source>
        <dbReference type="SAM" id="MobiDB-lite"/>
    </source>
</evidence>
<dbReference type="OrthoDB" id="546434at2759"/>
<feature type="compositionally biased region" description="Polar residues" evidence="4">
    <location>
        <begin position="33"/>
        <end position="43"/>
    </location>
</feature>
<evidence type="ECO:0000256" key="3">
    <source>
        <dbReference type="PROSITE-ProRule" id="PRU00168"/>
    </source>
</evidence>
<evidence type="ECO:0000256" key="2">
    <source>
        <dbReference type="PROSITE-ProRule" id="PRU00023"/>
    </source>
</evidence>
<dbReference type="PANTHER" id="PTHR23113:SF99">
    <property type="entry name" value="RASGEF DOMAIN-CONTAINING PROTEIN"/>
    <property type="match status" value="1"/>
</dbReference>